<proteinExistence type="predicted"/>
<dbReference type="EnsemblPlants" id="Pp3c10_330V3.1">
    <property type="protein sequence ID" value="Pp3c10_330V3.1"/>
    <property type="gene ID" value="Pp3c10_330"/>
</dbReference>
<reference evidence="1 3" key="1">
    <citation type="journal article" date="2008" name="Science">
        <title>The Physcomitrella genome reveals evolutionary insights into the conquest of land by plants.</title>
        <authorList>
            <person name="Rensing S."/>
            <person name="Lang D."/>
            <person name="Zimmer A."/>
            <person name="Terry A."/>
            <person name="Salamov A."/>
            <person name="Shapiro H."/>
            <person name="Nishiyama T."/>
            <person name="Perroud P.-F."/>
            <person name="Lindquist E."/>
            <person name="Kamisugi Y."/>
            <person name="Tanahashi T."/>
            <person name="Sakakibara K."/>
            <person name="Fujita T."/>
            <person name="Oishi K."/>
            <person name="Shin-I T."/>
            <person name="Kuroki Y."/>
            <person name="Toyoda A."/>
            <person name="Suzuki Y."/>
            <person name="Hashimoto A."/>
            <person name="Yamaguchi K."/>
            <person name="Sugano A."/>
            <person name="Kohara Y."/>
            <person name="Fujiyama A."/>
            <person name="Anterola A."/>
            <person name="Aoki S."/>
            <person name="Ashton N."/>
            <person name="Barbazuk W.B."/>
            <person name="Barker E."/>
            <person name="Bennetzen J."/>
            <person name="Bezanilla M."/>
            <person name="Blankenship R."/>
            <person name="Cho S.H."/>
            <person name="Dutcher S."/>
            <person name="Estelle M."/>
            <person name="Fawcett J.A."/>
            <person name="Gundlach H."/>
            <person name="Hanada K."/>
            <person name="Heyl A."/>
            <person name="Hicks K.A."/>
            <person name="Hugh J."/>
            <person name="Lohr M."/>
            <person name="Mayer K."/>
            <person name="Melkozernov A."/>
            <person name="Murata T."/>
            <person name="Nelson D."/>
            <person name="Pils B."/>
            <person name="Prigge M."/>
            <person name="Reiss B."/>
            <person name="Renner T."/>
            <person name="Rombauts S."/>
            <person name="Rushton P."/>
            <person name="Sanderfoot A."/>
            <person name="Schween G."/>
            <person name="Shiu S.-H."/>
            <person name="Stueber K."/>
            <person name="Theodoulou F.L."/>
            <person name="Tu H."/>
            <person name="Van de Peer Y."/>
            <person name="Verrier P.J."/>
            <person name="Waters E."/>
            <person name="Wood A."/>
            <person name="Yang L."/>
            <person name="Cove D."/>
            <person name="Cuming A."/>
            <person name="Hasebe M."/>
            <person name="Lucas S."/>
            <person name="Mishler D.B."/>
            <person name="Reski R."/>
            <person name="Grigoriev I."/>
            <person name="Quatrano R.S."/>
            <person name="Boore J.L."/>
        </authorList>
    </citation>
    <scope>NUCLEOTIDE SEQUENCE [LARGE SCALE GENOMIC DNA]</scope>
    <source>
        <strain evidence="2 3">cv. Gransden 2004</strain>
    </source>
</reference>
<dbReference type="Proteomes" id="UP000006727">
    <property type="component" value="Chromosome 10"/>
</dbReference>
<name>A0A2K1JX86_PHYPA</name>
<dbReference type="Gramene" id="Pp3c10_330V3.1">
    <property type="protein sequence ID" value="Pp3c10_330V3.1"/>
    <property type="gene ID" value="Pp3c10_330"/>
</dbReference>
<reference evidence="1 3" key="2">
    <citation type="journal article" date="2018" name="Plant J.">
        <title>The Physcomitrella patens chromosome-scale assembly reveals moss genome structure and evolution.</title>
        <authorList>
            <person name="Lang D."/>
            <person name="Ullrich K.K."/>
            <person name="Murat F."/>
            <person name="Fuchs J."/>
            <person name="Jenkins J."/>
            <person name="Haas F.B."/>
            <person name="Piednoel M."/>
            <person name="Gundlach H."/>
            <person name="Van Bel M."/>
            <person name="Meyberg R."/>
            <person name="Vives C."/>
            <person name="Morata J."/>
            <person name="Symeonidi A."/>
            <person name="Hiss M."/>
            <person name="Muchero W."/>
            <person name="Kamisugi Y."/>
            <person name="Saleh O."/>
            <person name="Blanc G."/>
            <person name="Decker E.L."/>
            <person name="van Gessel N."/>
            <person name="Grimwood J."/>
            <person name="Hayes R.D."/>
            <person name="Graham S.W."/>
            <person name="Gunter L.E."/>
            <person name="McDaniel S.F."/>
            <person name="Hoernstein S.N.W."/>
            <person name="Larsson A."/>
            <person name="Li F.W."/>
            <person name="Perroud P.F."/>
            <person name="Phillips J."/>
            <person name="Ranjan P."/>
            <person name="Rokshar D.S."/>
            <person name="Rothfels C.J."/>
            <person name="Schneider L."/>
            <person name="Shu S."/>
            <person name="Stevenson D.W."/>
            <person name="Thummler F."/>
            <person name="Tillich M."/>
            <person name="Villarreal Aguilar J.C."/>
            <person name="Widiez T."/>
            <person name="Wong G.K."/>
            <person name="Wymore A."/>
            <person name="Zhang Y."/>
            <person name="Zimmer A.D."/>
            <person name="Quatrano R.S."/>
            <person name="Mayer K.F.X."/>
            <person name="Goodstein D."/>
            <person name="Casacuberta J.M."/>
            <person name="Vandepoele K."/>
            <person name="Reski R."/>
            <person name="Cuming A.C."/>
            <person name="Tuskan G.A."/>
            <person name="Maumus F."/>
            <person name="Salse J."/>
            <person name="Schmutz J."/>
            <person name="Rensing S.A."/>
        </authorList>
    </citation>
    <scope>NUCLEOTIDE SEQUENCE [LARGE SCALE GENOMIC DNA]</scope>
    <source>
        <strain evidence="2 3">cv. Gransden 2004</strain>
    </source>
</reference>
<evidence type="ECO:0000313" key="1">
    <source>
        <dbReference type="EMBL" id="PNR46109.1"/>
    </source>
</evidence>
<keyword evidence="3" id="KW-1185">Reference proteome</keyword>
<protein>
    <submittedName>
        <fullName evidence="1 2">Uncharacterized protein</fullName>
    </submittedName>
</protein>
<sequence length="52" mass="5696">MTKLVTCGGSIETDRQPFGIACSSTIIEVQLWQLRASSQPSYHQKSQQIGVS</sequence>
<dbReference type="InParanoid" id="A0A2K1JX86"/>
<reference evidence="2" key="3">
    <citation type="submission" date="2020-12" db="UniProtKB">
        <authorList>
            <consortium name="EnsemblPlants"/>
        </authorList>
    </citation>
    <scope>IDENTIFICATION</scope>
</reference>
<dbReference type="EMBL" id="ABEU02000010">
    <property type="protein sequence ID" value="PNR46109.1"/>
    <property type="molecule type" value="Genomic_DNA"/>
</dbReference>
<dbReference type="AlphaFoldDB" id="A0A2K1JX86"/>
<organism evidence="1">
    <name type="scientific">Physcomitrium patens</name>
    <name type="common">Spreading-leaved earth moss</name>
    <name type="synonym">Physcomitrella patens</name>
    <dbReference type="NCBI Taxonomy" id="3218"/>
    <lineage>
        <taxon>Eukaryota</taxon>
        <taxon>Viridiplantae</taxon>
        <taxon>Streptophyta</taxon>
        <taxon>Embryophyta</taxon>
        <taxon>Bryophyta</taxon>
        <taxon>Bryophytina</taxon>
        <taxon>Bryopsida</taxon>
        <taxon>Funariidae</taxon>
        <taxon>Funariales</taxon>
        <taxon>Funariaceae</taxon>
        <taxon>Physcomitrium</taxon>
    </lineage>
</organism>
<evidence type="ECO:0000313" key="3">
    <source>
        <dbReference type="Proteomes" id="UP000006727"/>
    </source>
</evidence>
<evidence type="ECO:0000313" key="2">
    <source>
        <dbReference type="EnsemblPlants" id="Pp3c10_330V3.1"/>
    </source>
</evidence>
<gene>
    <name evidence="1" type="ORF">PHYPA_013228</name>
</gene>
<accession>A0A2K1JX86</accession>